<evidence type="ECO:0000256" key="2">
    <source>
        <dbReference type="ARBA" id="ARBA00022692"/>
    </source>
</evidence>
<dbReference type="EMBL" id="OV696695">
    <property type="protein sequence ID" value="CAH1238521.1"/>
    <property type="molecule type" value="Genomic_DNA"/>
</dbReference>
<feature type="compositionally biased region" description="Polar residues" evidence="5">
    <location>
        <begin position="434"/>
        <end position="461"/>
    </location>
</feature>
<feature type="region of interest" description="Disordered" evidence="5">
    <location>
        <begin position="369"/>
        <end position="394"/>
    </location>
</feature>
<dbReference type="OrthoDB" id="10029527at2759"/>
<feature type="domain" description="RETREG1-3/ARL6IP-like N-terminal reticulon-homology" evidence="7">
    <location>
        <begin position="40"/>
        <end position="221"/>
    </location>
</feature>
<feature type="transmembrane region" description="Helical" evidence="6">
    <location>
        <begin position="161"/>
        <end position="194"/>
    </location>
</feature>
<keyword evidence="4 6" id="KW-0472">Membrane</keyword>
<keyword evidence="9" id="KW-1185">Reference proteome</keyword>
<reference evidence="8" key="1">
    <citation type="submission" date="2022-01" db="EMBL/GenBank/DDBJ databases">
        <authorList>
            <person name="Braso-Vives M."/>
        </authorList>
    </citation>
    <scope>NUCLEOTIDE SEQUENCE</scope>
</reference>
<feature type="compositionally biased region" description="Basic residues" evidence="5">
    <location>
        <begin position="223"/>
        <end position="238"/>
    </location>
</feature>
<dbReference type="Proteomes" id="UP000838412">
    <property type="component" value="Chromosome 10"/>
</dbReference>
<feature type="region of interest" description="Disordered" evidence="5">
    <location>
        <begin position="1"/>
        <end position="22"/>
    </location>
</feature>
<evidence type="ECO:0000256" key="6">
    <source>
        <dbReference type="SAM" id="Phobius"/>
    </source>
</evidence>
<organism evidence="8 9">
    <name type="scientific">Branchiostoma lanceolatum</name>
    <name type="common">Common lancelet</name>
    <name type="synonym">Amphioxus lanceolatum</name>
    <dbReference type="NCBI Taxonomy" id="7740"/>
    <lineage>
        <taxon>Eukaryota</taxon>
        <taxon>Metazoa</taxon>
        <taxon>Chordata</taxon>
        <taxon>Cephalochordata</taxon>
        <taxon>Leptocardii</taxon>
        <taxon>Amphioxiformes</taxon>
        <taxon>Branchiostomatidae</taxon>
        <taxon>Branchiostoma</taxon>
    </lineage>
</organism>
<dbReference type="InterPro" id="IPR052114">
    <property type="entry name" value="ER_autophagy_membrane_reg"/>
</dbReference>
<dbReference type="GO" id="GO:0005783">
    <property type="term" value="C:endoplasmic reticulum"/>
    <property type="evidence" value="ECO:0007669"/>
    <property type="project" value="UniProtKB-ARBA"/>
</dbReference>
<sequence>MANSDSEPSDQRPQQGETDDPEYAEAIARKERILTKILNPFETGFLYFQRVLVWEKPTHSAVLMFLVNGAFWLATSTNYRFFFLLAMCAMVAVCAEIWRNRIWPTIRVEKPEEDQDSWAVVHPRLLSAPELAHHIAEGWVAFAWSCKKLWEMKKDSPGKFTALVCLSCGAMALVGIYIPGVMIAYIIVMSLLLWPCVEYHRVIQRIYNRFEPLMMQLDYSMKTRRGRSGRKKRKRMHTGRVSLGVGQSASHATATAETDDSDTDTELGQFIPRDPETTAALARALTDSEMSEDEASSLAQFSRAGTPSIAEDNHTDNEGLFMEGLSEFPSFNDPSVLAEEDENLGIPPGMQDVSQEEQEREAYPAENMMFDPTHFNGDDEPPRPTARQRYRQGQAETDVIELARTQIVREAATTVVQQTLTALGNMATNWLASAAGSTDDQPSGSRVTNTSERDVTAQQQPRVRELSPQVRGNKRETEFSDSEIEDDFEFLDQADFESFNEQAGISPEGASGSSGGNRA</sequence>
<dbReference type="InterPro" id="IPR057282">
    <property type="entry name" value="RETREG1-3-like_RHD"/>
</dbReference>
<gene>
    <name evidence="8" type="primary">FAM134C</name>
    <name evidence="8" type="ORF">BLAG_LOCUS3096</name>
</gene>
<proteinExistence type="predicted"/>
<feature type="region of interest" description="Disordered" evidence="5">
    <location>
        <begin position="223"/>
        <end position="316"/>
    </location>
</feature>
<feature type="compositionally biased region" description="Polar residues" evidence="5">
    <location>
        <begin position="1"/>
        <end position="16"/>
    </location>
</feature>
<evidence type="ECO:0000256" key="4">
    <source>
        <dbReference type="ARBA" id="ARBA00023136"/>
    </source>
</evidence>
<feature type="region of interest" description="Disordered" evidence="5">
    <location>
        <begin position="434"/>
        <end position="519"/>
    </location>
</feature>
<dbReference type="Pfam" id="PF24456">
    <property type="entry name" value="RHD_RETREG1-3"/>
    <property type="match status" value="1"/>
</dbReference>
<dbReference type="AlphaFoldDB" id="A0A8J9VIT8"/>
<feature type="compositionally biased region" description="Acidic residues" evidence="5">
    <location>
        <begin position="479"/>
        <end position="495"/>
    </location>
</feature>
<dbReference type="GO" id="GO:0016020">
    <property type="term" value="C:membrane"/>
    <property type="evidence" value="ECO:0007669"/>
    <property type="project" value="UniProtKB-SubCell"/>
</dbReference>
<evidence type="ECO:0000256" key="1">
    <source>
        <dbReference type="ARBA" id="ARBA00004141"/>
    </source>
</evidence>
<feature type="transmembrane region" description="Helical" evidence="6">
    <location>
        <begin position="58"/>
        <end position="75"/>
    </location>
</feature>
<name>A0A8J9VIT8_BRALA</name>
<evidence type="ECO:0000256" key="5">
    <source>
        <dbReference type="SAM" id="MobiDB-lite"/>
    </source>
</evidence>
<comment type="subcellular location">
    <subcellularLocation>
        <location evidence="1">Membrane</location>
        <topology evidence="1">Multi-pass membrane protein</topology>
    </subcellularLocation>
</comment>
<evidence type="ECO:0000259" key="7">
    <source>
        <dbReference type="Pfam" id="PF24456"/>
    </source>
</evidence>
<evidence type="ECO:0000313" key="8">
    <source>
        <dbReference type="EMBL" id="CAH1238521.1"/>
    </source>
</evidence>
<protein>
    <submittedName>
        <fullName evidence="8">FAM134C protein</fullName>
    </submittedName>
</protein>
<evidence type="ECO:0000313" key="9">
    <source>
        <dbReference type="Proteomes" id="UP000838412"/>
    </source>
</evidence>
<keyword evidence="3 6" id="KW-1133">Transmembrane helix</keyword>
<dbReference type="PANTHER" id="PTHR20952:SF4">
    <property type="entry name" value="RETICULOPHAGY REGULATOR 2"/>
    <property type="match status" value="1"/>
</dbReference>
<accession>A0A8J9VIT8</accession>
<dbReference type="PANTHER" id="PTHR20952">
    <property type="entry name" value="ADP-RIBOSYLATION-LIKE FACTOR 6-INTERACTING PROTEIN"/>
    <property type="match status" value="1"/>
</dbReference>
<evidence type="ECO:0000256" key="3">
    <source>
        <dbReference type="ARBA" id="ARBA00022989"/>
    </source>
</evidence>
<dbReference type="CDD" id="cd22558">
    <property type="entry name" value="RETR_RHD"/>
    <property type="match status" value="1"/>
</dbReference>
<keyword evidence="2 6" id="KW-0812">Transmembrane</keyword>